<keyword evidence="1" id="KW-1185">Reference proteome</keyword>
<dbReference type="RefSeq" id="XP_013870705.1">
    <property type="nucleotide sequence ID" value="XM_014015251.1"/>
</dbReference>
<sequence>MAPVYVAGRLSLSILVISLLFLSFGTSEIKSLLVYDRQTLLDLRHPVNKVSTSATWKHNIFPELSGYPAHLYQTPVLPSRRKRHRRRGKRGGRLVRLRVCLSRSKCFRTVPVMFTSVFVPLRFLEPVDPCLIHVVGGDVPQRNRRLCLPRLSKRGVNPQNLKSLSRAQRDNPAPAPARIGLVNARSLVNKTFILRDFFISNKLDFLCITETWLKLNQLLCRSFYHQAAVILILLENRAGDVELQWCIKMFLVVNNVLKNVNSPASN</sequence>
<dbReference type="STRING" id="52670.A0A2I4BSH1"/>
<evidence type="ECO:0000313" key="1">
    <source>
        <dbReference type="Proteomes" id="UP000192220"/>
    </source>
</evidence>
<name>A0A2I4BSH1_AUSLI</name>
<accession>A0A2I4BSH1</accession>
<dbReference type="KEGG" id="alim:106522286"/>
<evidence type="ECO:0000313" key="2">
    <source>
        <dbReference type="RefSeq" id="XP_013870705.1"/>
    </source>
</evidence>
<protein>
    <submittedName>
        <fullName evidence="2">Uncharacterized protein LOC106522286</fullName>
    </submittedName>
</protein>
<dbReference type="AlphaFoldDB" id="A0A2I4BSH1"/>
<dbReference type="Proteomes" id="UP000192220">
    <property type="component" value="Unplaced"/>
</dbReference>
<organism evidence="1 2">
    <name type="scientific">Austrofundulus limnaeus</name>
    <name type="common">Annual killifish</name>
    <dbReference type="NCBI Taxonomy" id="52670"/>
    <lineage>
        <taxon>Eukaryota</taxon>
        <taxon>Metazoa</taxon>
        <taxon>Chordata</taxon>
        <taxon>Craniata</taxon>
        <taxon>Vertebrata</taxon>
        <taxon>Euteleostomi</taxon>
        <taxon>Actinopterygii</taxon>
        <taxon>Neopterygii</taxon>
        <taxon>Teleostei</taxon>
        <taxon>Neoteleostei</taxon>
        <taxon>Acanthomorphata</taxon>
        <taxon>Ovalentaria</taxon>
        <taxon>Atherinomorphae</taxon>
        <taxon>Cyprinodontiformes</taxon>
        <taxon>Rivulidae</taxon>
        <taxon>Austrofundulus</taxon>
    </lineage>
</organism>
<reference evidence="2" key="1">
    <citation type="submission" date="2025-08" db="UniProtKB">
        <authorList>
            <consortium name="RefSeq"/>
        </authorList>
    </citation>
    <scope>IDENTIFICATION</scope>
</reference>
<proteinExistence type="predicted"/>
<gene>
    <name evidence="2" type="primary">LOC106522286</name>
</gene>
<dbReference type="OrthoDB" id="8964402at2759"/>
<dbReference type="InParanoid" id="A0A2I4BSH1"/>
<dbReference type="GeneID" id="106522286"/>